<evidence type="ECO:0000313" key="1">
    <source>
        <dbReference type="EMBL" id="KAJ5397666.1"/>
    </source>
</evidence>
<organism evidence="1 2">
    <name type="scientific">Penicillium cosmopolitanum</name>
    <dbReference type="NCBI Taxonomy" id="1131564"/>
    <lineage>
        <taxon>Eukaryota</taxon>
        <taxon>Fungi</taxon>
        <taxon>Dikarya</taxon>
        <taxon>Ascomycota</taxon>
        <taxon>Pezizomycotina</taxon>
        <taxon>Eurotiomycetes</taxon>
        <taxon>Eurotiomycetidae</taxon>
        <taxon>Eurotiales</taxon>
        <taxon>Aspergillaceae</taxon>
        <taxon>Penicillium</taxon>
    </lineage>
</organism>
<name>A0A9X0BAC0_9EURO</name>
<reference evidence="1" key="2">
    <citation type="journal article" date="2023" name="IMA Fungus">
        <title>Comparative genomic study of the Penicillium genus elucidates a diverse pangenome and 15 lateral gene transfer events.</title>
        <authorList>
            <person name="Petersen C."/>
            <person name="Sorensen T."/>
            <person name="Nielsen M.R."/>
            <person name="Sondergaard T.E."/>
            <person name="Sorensen J.L."/>
            <person name="Fitzpatrick D.A."/>
            <person name="Frisvad J.C."/>
            <person name="Nielsen K.L."/>
        </authorList>
    </citation>
    <scope>NUCLEOTIDE SEQUENCE</scope>
    <source>
        <strain evidence="1">IBT 29677</strain>
    </source>
</reference>
<comment type="caution">
    <text evidence="1">The sequence shown here is derived from an EMBL/GenBank/DDBJ whole genome shotgun (WGS) entry which is preliminary data.</text>
</comment>
<gene>
    <name evidence="1" type="ORF">N7509_005779</name>
</gene>
<protein>
    <submittedName>
        <fullName evidence="1">Uncharacterized protein</fullName>
    </submittedName>
</protein>
<dbReference type="RefSeq" id="XP_056489718.1">
    <property type="nucleotide sequence ID" value="XM_056630416.1"/>
</dbReference>
<dbReference type="AlphaFoldDB" id="A0A9X0BAC0"/>
<evidence type="ECO:0000313" key="2">
    <source>
        <dbReference type="Proteomes" id="UP001147747"/>
    </source>
</evidence>
<dbReference type="Proteomes" id="UP001147747">
    <property type="component" value="Unassembled WGS sequence"/>
</dbReference>
<reference evidence="1" key="1">
    <citation type="submission" date="2022-12" db="EMBL/GenBank/DDBJ databases">
        <authorList>
            <person name="Petersen C."/>
        </authorList>
    </citation>
    <scope>NUCLEOTIDE SEQUENCE</scope>
    <source>
        <strain evidence="1">IBT 29677</strain>
    </source>
</reference>
<keyword evidence="2" id="KW-1185">Reference proteome</keyword>
<dbReference type="GeneID" id="81369396"/>
<proteinExistence type="predicted"/>
<sequence>MELILHGKAPLIGGIEEEQAIIGIWADPGGSTPAMISRAKPGSLPGQKDLFKKLRYPSQ</sequence>
<dbReference type="EMBL" id="JAPZBU010000006">
    <property type="protein sequence ID" value="KAJ5397666.1"/>
    <property type="molecule type" value="Genomic_DNA"/>
</dbReference>
<accession>A0A9X0BAC0</accession>